<accession>A0A451GDW5</accession>
<dbReference type="PANTHER" id="PTHR34873">
    <property type="entry name" value="SSR1766 PROTEIN"/>
    <property type="match status" value="1"/>
</dbReference>
<dbReference type="Proteomes" id="UP000288789">
    <property type="component" value="Unassembled WGS sequence"/>
</dbReference>
<organism evidence="2 3">
    <name type="scientific">Pseudidiomarina gelatinasegens</name>
    <dbReference type="NCBI Taxonomy" id="2487740"/>
    <lineage>
        <taxon>Bacteria</taxon>
        <taxon>Pseudomonadati</taxon>
        <taxon>Pseudomonadota</taxon>
        <taxon>Gammaproteobacteria</taxon>
        <taxon>Alteromonadales</taxon>
        <taxon>Idiomarinaceae</taxon>
        <taxon>Pseudidiomarina</taxon>
    </lineage>
</organism>
<protein>
    <recommendedName>
        <fullName evidence="1">HicB-like antitoxin of toxin-antitoxin system domain-containing protein</fullName>
    </recommendedName>
</protein>
<dbReference type="AlphaFoldDB" id="A0A451GDW5"/>
<evidence type="ECO:0000259" key="1">
    <source>
        <dbReference type="Pfam" id="PF15919"/>
    </source>
</evidence>
<dbReference type="InterPro" id="IPR031807">
    <property type="entry name" value="HicB-like"/>
</dbReference>
<dbReference type="RefSeq" id="WP_128352118.1">
    <property type="nucleotide sequence ID" value="NZ_CAXBCQ010000001.1"/>
</dbReference>
<dbReference type="PANTHER" id="PTHR34873:SF3">
    <property type="entry name" value="ADDICTION MODULE TOXIN, HICA FAMILY"/>
    <property type="match status" value="1"/>
</dbReference>
<comment type="caution">
    <text evidence="2">The sequence shown here is derived from an EMBL/GenBank/DDBJ whole genome shotgun (WGS) entry which is preliminary data.</text>
</comment>
<reference evidence="2 3" key="1">
    <citation type="submission" date="2018-12" db="EMBL/GenBank/DDBJ databases">
        <authorList>
            <person name="Li A."/>
            <person name="Zhang M."/>
            <person name="Zhu H."/>
        </authorList>
    </citation>
    <scope>NUCLEOTIDE SEQUENCE [LARGE SCALE GENOMIC DNA]</scope>
    <source>
        <strain evidence="2 3">R04H25</strain>
    </source>
</reference>
<gene>
    <name evidence="2" type="ORF">EGC76_06065</name>
</gene>
<proteinExistence type="predicted"/>
<feature type="domain" description="HicB-like antitoxin of toxin-antitoxin system" evidence="1">
    <location>
        <begin position="5"/>
        <end position="133"/>
    </location>
</feature>
<sequence length="142" mass="16321">MMFMVGIERPKSDTEAWGLIVPVFETLGYGCIAASDTEHKVLYHAKQAILTMAEEVLTDGHLLTSLNGDFQSYRDEFPEYDDWIALEVDVERLKRVQKRINITLSEPLLARVDAYVGFHKEFKDRSDFLAKAADQFMSEQKK</sequence>
<name>A0A451GDW5_9GAMM</name>
<dbReference type="Pfam" id="PF15919">
    <property type="entry name" value="HicB_lk_antitox"/>
    <property type="match status" value="1"/>
</dbReference>
<dbReference type="EMBL" id="RSFE01000004">
    <property type="protein sequence ID" value="RWU11110.1"/>
    <property type="molecule type" value="Genomic_DNA"/>
</dbReference>
<evidence type="ECO:0000313" key="3">
    <source>
        <dbReference type="Proteomes" id="UP000288789"/>
    </source>
</evidence>
<evidence type="ECO:0000313" key="2">
    <source>
        <dbReference type="EMBL" id="RWU11110.1"/>
    </source>
</evidence>
<dbReference type="OrthoDB" id="9807959at2"/>
<keyword evidence="3" id="KW-1185">Reference proteome</keyword>